<evidence type="ECO:0000259" key="1">
    <source>
        <dbReference type="PROSITE" id="PS51733"/>
    </source>
</evidence>
<dbReference type="GO" id="GO:0016979">
    <property type="term" value="F:lipoate-protein ligase activity"/>
    <property type="evidence" value="ECO:0007669"/>
    <property type="project" value="UniProtKB-EC"/>
</dbReference>
<reference evidence="2 3" key="1">
    <citation type="journal article" date="2020" name="Syst. Appl. Microbiol.">
        <title>Alienimonas chondri sp. nov., a novel planctomycete isolated from the biofilm of the red alga Chondrus crispus.</title>
        <authorList>
            <person name="Vitorino I."/>
            <person name="Albuquerque L."/>
            <person name="Wiegand S."/>
            <person name="Kallscheuer N."/>
            <person name="da Costa M.S."/>
            <person name="Lobo-da-Cunha A."/>
            <person name="Jogler C."/>
            <person name="Lage O.M."/>
        </authorList>
    </citation>
    <scope>NUCLEOTIDE SEQUENCE [LARGE SCALE GENOMIC DNA]</scope>
    <source>
        <strain evidence="2 3">LzC2</strain>
    </source>
</reference>
<keyword evidence="3" id="KW-1185">Reference proteome</keyword>
<dbReference type="PANTHER" id="PTHR43679:SF2">
    <property type="entry name" value="OCTANOYL-[GCVH]:PROTEIN N-OCTANOYLTRANSFERASE"/>
    <property type="match status" value="1"/>
</dbReference>
<dbReference type="PROSITE" id="PS51733">
    <property type="entry name" value="BPL_LPL_CATALYTIC"/>
    <property type="match status" value="1"/>
</dbReference>
<name>A0ABX1VE17_9PLAN</name>
<dbReference type="CDD" id="cd16443">
    <property type="entry name" value="LplA"/>
    <property type="match status" value="1"/>
</dbReference>
<dbReference type="EC" id="6.3.1.20" evidence="2"/>
<dbReference type="InterPro" id="IPR050664">
    <property type="entry name" value="Octanoyltrans_LipM/LipL"/>
</dbReference>
<accession>A0ABX1VE17</accession>
<dbReference type="Proteomes" id="UP000609651">
    <property type="component" value="Unassembled WGS sequence"/>
</dbReference>
<protein>
    <submittedName>
        <fullName evidence="2">Lipoate-protein ligase A</fullName>
        <ecNumber evidence="2">6.3.1.20</ecNumber>
    </submittedName>
</protein>
<dbReference type="InterPro" id="IPR045864">
    <property type="entry name" value="aa-tRNA-synth_II/BPL/LPL"/>
</dbReference>
<sequence length="228" mass="24418">MDEALLRSQAARGGPGMLRIWERPDLCVVLGRANRVALNVNRPACEAADVPILRRNSGGGTVLLGPGALCWSLVLPVGPPDGLSNDVGGATSAIMQRLAAALRPLVPGVGVDGTSDLTIPGPDCARIKVSGNAQRWLKRAMLHHGTLLYDFDLAAIPRFLTRPERQPDYRAGRDHAAFVTNLRITRSGAVAALREAFGATAPPPEPPWATTDALLEERYADEAWHLSR</sequence>
<dbReference type="Pfam" id="PF21948">
    <property type="entry name" value="LplA-B_cat"/>
    <property type="match status" value="1"/>
</dbReference>
<evidence type="ECO:0000313" key="3">
    <source>
        <dbReference type="Proteomes" id="UP000609651"/>
    </source>
</evidence>
<gene>
    <name evidence="2" type="primary">lplA</name>
    <name evidence="2" type="ORF">LzC2_15880</name>
</gene>
<feature type="domain" description="BPL/LPL catalytic" evidence="1">
    <location>
        <begin position="12"/>
        <end position="205"/>
    </location>
</feature>
<dbReference type="EMBL" id="WTPX01000039">
    <property type="protein sequence ID" value="NNJ25517.1"/>
    <property type="molecule type" value="Genomic_DNA"/>
</dbReference>
<comment type="caution">
    <text evidence="2">The sequence shown here is derived from an EMBL/GenBank/DDBJ whole genome shotgun (WGS) entry which is preliminary data.</text>
</comment>
<evidence type="ECO:0000313" key="2">
    <source>
        <dbReference type="EMBL" id="NNJ25517.1"/>
    </source>
</evidence>
<proteinExistence type="predicted"/>
<dbReference type="InterPro" id="IPR004143">
    <property type="entry name" value="BPL_LPL_catalytic"/>
</dbReference>
<dbReference type="PANTHER" id="PTHR43679">
    <property type="entry name" value="OCTANOYLTRANSFERASE LIPM-RELATED"/>
    <property type="match status" value="1"/>
</dbReference>
<dbReference type="Gene3D" id="3.30.930.10">
    <property type="entry name" value="Bira Bifunctional Protein, Domain 2"/>
    <property type="match status" value="1"/>
</dbReference>
<dbReference type="SUPFAM" id="SSF55681">
    <property type="entry name" value="Class II aaRS and biotin synthetases"/>
    <property type="match status" value="1"/>
</dbReference>
<organism evidence="2 3">
    <name type="scientific">Alienimonas chondri</name>
    <dbReference type="NCBI Taxonomy" id="2681879"/>
    <lineage>
        <taxon>Bacteria</taxon>
        <taxon>Pseudomonadati</taxon>
        <taxon>Planctomycetota</taxon>
        <taxon>Planctomycetia</taxon>
        <taxon>Planctomycetales</taxon>
        <taxon>Planctomycetaceae</taxon>
        <taxon>Alienimonas</taxon>
    </lineage>
</organism>
<keyword evidence="2" id="KW-0436">Ligase</keyword>